<comment type="caution">
    <text evidence="1">The sequence shown here is derived from an EMBL/GenBank/DDBJ whole genome shotgun (WGS) entry which is preliminary data.</text>
</comment>
<gene>
    <name evidence="1" type="ORF">EYF80_040324</name>
</gene>
<dbReference type="AlphaFoldDB" id="A0A4Z2G959"/>
<organism evidence="1 2">
    <name type="scientific">Liparis tanakae</name>
    <name type="common">Tanaka's snailfish</name>
    <dbReference type="NCBI Taxonomy" id="230148"/>
    <lineage>
        <taxon>Eukaryota</taxon>
        <taxon>Metazoa</taxon>
        <taxon>Chordata</taxon>
        <taxon>Craniata</taxon>
        <taxon>Vertebrata</taxon>
        <taxon>Euteleostomi</taxon>
        <taxon>Actinopterygii</taxon>
        <taxon>Neopterygii</taxon>
        <taxon>Teleostei</taxon>
        <taxon>Neoteleostei</taxon>
        <taxon>Acanthomorphata</taxon>
        <taxon>Eupercaria</taxon>
        <taxon>Perciformes</taxon>
        <taxon>Cottioidei</taxon>
        <taxon>Cottales</taxon>
        <taxon>Liparidae</taxon>
        <taxon>Liparis</taxon>
    </lineage>
</organism>
<reference evidence="1 2" key="1">
    <citation type="submission" date="2019-03" db="EMBL/GenBank/DDBJ databases">
        <title>First draft genome of Liparis tanakae, snailfish: a comprehensive survey of snailfish specific genes.</title>
        <authorList>
            <person name="Kim W."/>
            <person name="Song I."/>
            <person name="Jeong J.-H."/>
            <person name="Kim D."/>
            <person name="Kim S."/>
            <person name="Ryu S."/>
            <person name="Song J.Y."/>
            <person name="Lee S.K."/>
        </authorList>
    </citation>
    <scope>NUCLEOTIDE SEQUENCE [LARGE SCALE GENOMIC DNA]</scope>
    <source>
        <tissue evidence="1">Muscle</tissue>
    </source>
</reference>
<accession>A0A4Z2G959</accession>
<name>A0A4Z2G959_9TELE</name>
<evidence type="ECO:0000313" key="2">
    <source>
        <dbReference type="Proteomes" id="UP000314294"/>
    </source>
</evidence>
<dbReference type="EMBL" id="SRLO01000655">
    <property type="protein sequence ID" value="TNN49483.1"/>
    <property type="molecule type" value="Genomic_DNA"/>
</dbReference>
<evidence type="ECO:0000313" key="1">
    <source>
        <dbReference type="EMBL" id="TNN49483.1"/>
    </source>
</evidence>
<protein>
    <submittedName>
        <fullName evidence="1">Uncharacterized protein</fullName>
    </submittedName>
</protein>
<dbReference type="Proteomes" id="UP000314294">
    <property type="component" value="Unassembled WGS sequence"/>
</dbReference>
<proteinExistence type="predicted"/>
<sequence length="106" mass="11720">MGVERQHGGYFDTHLNNVELECGATLTAQLFPDRLSHSDFRQLLQRQENGKGSGSVVEKVDAVRKNHVPHIAATDDEILDHSIQTKAIMICIQANAIICIQTKAIV</sequence>
<keyword evidence="2" id="KW-1185">Reference proteome</keyword>